<sequence length="70" mass="7928">MLPSFCTLNSSTAKPSSHPSSSQEEKKGGKPWERKVDWKPLDDLVKQLVGVNLPNSTLTYLWSQRNHHIP</sequence>
<organism evidence="2">
    <name type="scientific">Tanacetum cinerariifolium</name>
    <name type="common">Dalmatian daisy</name>
    <name type="synonym">Chrysanthemum cinerariifolium</name>
    <dbReference type="NCBI Taxonomy" id="118510"/>
    <lineage>
        <taxon>Eukaryota</taxon>
        <taxon>Viridiplantae</taxon>
        <taxon>Streptophyta</taxon>
        <taxon>Embryophyta</taxon>
        <taxon>Tracheophyta</taxon>
        <taxon>Spermatophyta</taxon>
        <taxon>Magnoliopsida</taxon>
        <taxon>eudicotyledons</taxon>
        <taxon>Gunneridae</taxon>
        <taxon>Pentapetalae</taxon>
        <taxon>asterids</taxon>
        <taxon>campanulids</taxon>
        <taxon>Asterales</taxon>
        <taxon>Asteraceae</taxon>
        <taxon>Asteroideae</taxon>
        <taxon>Anthemideae</taxon>
        <taxon>Anthemidinae</taxon>
        <taxon>Tanacetum</taxon>
    </lineage>
</organism>
<protein>
    <submittedName>
        <fullName evidence="2">Uncharacterized protein</fullName>
    </submittedName>
</protein>
<proteinExistence type="predicted"/>
<evidence type="ECO:0000313" key="2">
    <source>
        <dbReference type="EMBL" id="GFD07395.1"/>
    </source>
</evidence>
<feature type="compositionally biased region" description="Basic and acidic residues" evidence="1">
    <location>
        <begin position="23"/>
        <end position="35"/>
    </location>
</feature>
<reference evidence="2" key="1">
    <citation type="journal article" date="2019" name="Sci. Rep.">
        <title>Draft genome of Tanacetum cinerariifolium, the natural source of mosquito coil.</title>
        <authorList>
            <person name="Yamashiro T."/>
            <person name="Shiraishi A."/>
            <person name="Satake H."/>
            <person name="Nakayama K."/>
        </authorList>
    </citation>
    <scope>NUCLEOTIDE SEQUENCE</scope>
</reference>
<accession>A0A699TA47</accession>
<dbReference type="AlphaFoldDB" id="A0A699TA47"/>
<feature type="compositionally biased region" description="Low complexity" evidence="1">
    <location>
        <begin position="10"/>
        <end position="22"/>
    </location>
</feature>
<comment type="caution">
    <text evidence="2">The sequence shown here is derived from an EMBL/GenBank/DDBJ whole genome shotgun (WGS) entry which is preliminary data.</text>
</comment>
<gene>
    <name evidence="2" type="ORF">Tci_879364</name>
</gene>
<evidence type="ECO:0000256" key="1">
    <source>
        <dbReference type="SAM" id="MobiDB-lite"/>
    </source>
</evidence>
<dbReference type="EMBL" id="BKCJ011231255">
    <property type="protein sequence ID" value="GFD07395.1"/>
    <property type="molecule type" value="Genomic_DNA"/>
</dbReference>
<feature type="region of interest" description="Disordered" evidence="1">
    <location>
        <begin position="1"/>
        <end position="35"/>
    </location>
</feature>
<name>A0A699TA47_TANCI</name>